<dbReference type="EMBL" id="JAKMXF010000288">
    <property type="protein sequence ID" value="KAI6653248.1"/>
    <property type="molecule type" value="Genomic_DNA"/>
</dbReference>
<evidence type="ECO:0000256" key="4">
    <source>
        <dbReference type="ARBA" id="ARBA00023136"/>
    </source>
</evidence>
<dbReference type="GO" id="GO:0016020">
    <property type="term" value="C:membrane"/>
    <property type="evidence" value="ECO:0007669"/>
    <property type="project" value="UniProtKB-SubCell"/>
</dbReference>
<feature type="transmembrane region" description="Helical" evidence="5">
    <location>
        <begin position="159"/>
        <end position="182"/>
    </location>
</feature>
<reference evidence="6 7" key="1">
    <citation type="journal article" date="2023" name="BMC Biol.">
        <title>The compact genome of the sponge Oopsacas minuta (Hexactinellida) is lacking key metazoan core genes.</title>
        <authorList>
            <person name="Santini S."/>
            <person name="Schenkelaars Q."/>
            <person name="Jourda C."/>
            <person name="Duchesne M."/>
            <person name="Belahbib H."/>
            <person name="Rocher C."/>
            <person name="Selva M."/>
            <person name="Riesgo A."/>
            <person name="Vervoort M."/>
            <person name="Leys S.P."/>
            <person name="Kodjabachian L."/>
            <person name="Le Bivic A."/>
            <person name="Borchiellini C."/>
            <person name="Claverie J.M."/>
            <person name="Renard E."/>
        </authorList>
    </citation>
    <scope>NUCLEOTIDE SEQUENCE [LARGE SCALE GENOMIC DNA]</scope>
    <source>
        <strain evidence="6">SPO-2</strain>
    </source>
</reference>
<accession>A0AAV7JW68</accession>
<feature type="transmembrane region" description="Helical" evidence="5">
    <location>
        <begin position="32"/>
        <end position="52"/>
    </location>
</feature>
<dbReference type="AlphaFoldDB" id="A0AAV7JW68"/>
<evidence type="ECO:0000313" key="6">
    <source>
        <dbReference type="EMBL" id="KAI6653248.1"/>
    </source>
</evidence>
<evidence type="ECO:0000313" key="7">
    <source>
        <dbReference type="Proteomes" id="UP001165289"/>
    </source>
</evidence>
<feature type="transmembrane region" description="Helical" evidence="5">
    <location>
        <begin position="240"/>
        <end position="261"/>
    </location>
</feature>
<comment type="subcellular location">
    <subcellularLocation>
        <location evidence="1">Membrane</location>
        <topology evidence="1">Multi-pass membrane protein</topology>
    </subcellularLocation>
</comment>
<proteinExistence type="predicted"/>
<feature type="transmembrane region" description="Helical" evidence="5">
    <location>
        <begin position="281"/>
        <end position="304"/>
    </location>
</feature>
<protein>
    <submittedName>
        <fullName evidence="6">Uncharacterized protein</fullName>
    </submittedName>
</protein>
<sequence length="349" mass="39925">MATQICPSESLGLTEIFNTTLHPITIDTTLPYIILICIAFTFVTANCILAVFNFVTLVSRMNDYDLELKYAIFWNLSLFTSVSIVYLLMLIFLRAAIICQLLAEMMLAFAVYQFLNLLMIMHGGKAAMIHNITGTIVTLFPLCWCYWCKRRRVESRNLIVYNILIAQMVVVVPGVDFLGIVIYTENPSWYNYEEPFSPYSAYLYLNLFRVISFMAGNSSLTRMVQANWYYLKGTRLLTKYILLILVLNSVFIFRLLISFLGKISLIKCTATFPLIDIMNQIHAFSTILIMLIAGIIARLVYITFPGSRMLETHRVAVQTKDIIEKSVNVQYPKDVTSEEDPFVTPYGPN</sequence>
<comment type="caution">
    <text evidence="6">The sequence shown here is derived from an EMBL/GenBank/DDBJ whole genome shotgun (WGS) entry which is preliminary data.</text>
</comment>
<feature type="transmembrane region" description="Helical" evidence="5">
    <location>
        <begin position="128"/>
        <end position="147"/>
    </location>
</feature>
<keyword evidence="3 5" id="KW-1133">Transmembrane helix</keyword>
<keyword evidence="2 5" id="KW-0812">Transmembrane</keyword>
<evidence type="ECO:0000256" key="5">
    <source>
        <dbReference type="SAM" id="Phobius"/>
    </source>
</evidence>
<evidence type="ECO:0000256" key="1">
    <source>
        <dbReference type="ARBA" id="ARBA00004141"/>
    </source>
</evidence>
<evidence type="ECO:0000256" key="2">
    <source>
        <dbReference type="ARBA" id="ARBA00022692"/>
    </source>
</evidence>
<feature type="transmembrane region" description="Helical" evidence="5">
    <location>
        <begin position="105"/>
        <end position="122"/>
    </location>
</feature>
<keyword evidence="4 5" id="KW-0472">Membrane</keyword>
<dbReference type="PANTHER" id="PTHR23423">
    <property type="entry name" value="ORGANIC SOLUTE TRANSPORTER-RELATED"/>
    <property type="match status" value="1"/>
</dbReference>
<dbReference type="Pfam" id="PF03619">
    <property type="entry name" value="Solute_trans_a"/>
    <property type="match status" value="1"/>
</dbReference>
<dbReference type="Proteomes" id="UP001165289">
    <property type="component" value="Unassembled WGS sequence"/>
</dbReference>
<keyword evidence="7" id="KW-1185">Reference proteome</keyword>
<dbReference type="InterPro" id="IPR005178">
    <property type="entry name" value="Ostalpha/TMEM184C"/>
</dbReference>
<evidence type="ECO:0000256" key="3">
    <source>
        <dbReference type="ARBA" id="ARBA00022989"/>
    </source>
</evidence>
<organism evidence="6 7">
    <name type="scientific">Oopsacas minuta</name>
    <dbReference type="NCBI Taxonomy" id="111878"/>
    <lineage>
        <taxon>Eukaryota</taxon>
        <taxon>Metazoa</taxon>
        <taxon>Porifera</taxon>
        <taxon>Hexactinellida</taxon>
        <taxon>Hexasterophora</taxon>
        <taxon>Lyssacinosida</taxon>
        <taxon>Leucopsacidae</taxon>
        <taxon>Oopsacas</taxon>
    </lineage>
</organism>
<dbReference type="SMART" id="SM01417">
    <property type="entry name" value="Solute_trans_a"/>
    <property type="match status" value="1"/>
</dbReference>
<name>A0AAV7JW68_9METZ</name>
<gene>
    <name evidence="6" type="ORF">LOD99_3773</name>
</gene>
<feature type="transmembrane region" description="Helical" evidence="5">
    <location>
        <begin position="72"/>
        <end position="93"/>
    </location>
</feature>
<feature type="transmembrane region" description="Helical" evidence="5">
    <location>
        <begin position="202"/>
        <end position="220"/>
    </location>
</feature>